<feature type="domain" description="GH18" evidence="10">
    <location>
        <begin position="66"/>
        <end position="398"/>
    </location>
</feature>
<keyword evidence="5" id="KW-0146">Chitin degradation</keyword>
<evidence type="ECO:0000256" key="9">
    <source>
        <dbReference type="RuleBase" id="RU000489"/>
    </source>
</evidence>
<dbReference type="Gene3D" id="3.10.50.10">
    <property type="match status" value="1"/>
</dbReference>
<gene>
    <name evidence="11" type="ORF">MCYG_01999</name>
</gene>
<dbReference type="OrthoDB" id="73875at2759"/>
<dbReference type="InterPro" id="IPR001223">
    <property type="entry name" value="Glyco_hydro18_cat"/>
</dbReference>
<dbReference type="PROSITE" id="PS51910">
    <property type="entry name" value="GH18_2"/>
    <property type="match status" value="1"/>
</dbReference>
<dbReference type="GO" id="GO:0000272">
    <property type="term" value="P:polysaccharide catabolic process"/>
    <property type="evidence" value="ECO:0007669"/>
    <property type="project" value="UniProtKB-KW"/>
</dbReference>
<evidence type="ECO:0000313" key="11">
    <source>
        <dbReference type="EMBL" id="EEQ29180.1"/>
    </source>
</evidence>
<dbReference type="InterPro" id="IPR029070">
    <property type="entry name" value="Chitinase_insertion_sf"/>
</dbReference>
<dbReference type="PANTHER" id="PTHR11177">
    <property type="entry name" value="CHITINASE"/>
    <property type="match status" value="1"/>
</dbReference>
<reference evidence="12" key="1">
    <citation type="journal article" date="2012" name="MBio">
        <title>Comparative genome analysis of Trichophyton rubrum and related dermatophytes reveals candidate genes involved in infection.</title>
        <authorList>
            <person name="Martinez D.A."/>
            <person name="Oliver B.G."/>
            <person name="Graeser Y."/>
            <person name="Goldberg J.M."/>
            <person name="Li W."/>
            <person name="Martinez-Rossi N.M."/>
            <person name="Monod M."/>
            <person name="Shelest E."/>
            <person name="Barton R.C."/>
            <person name="Birch E."/>
            <person name="Brakhage A.A."/>
            <person name="Chen Z."/>
            <person name="Gurr S.J."/>
            <person name="Heiman D."/>
            <person name="Heitman J."/>
            <person name="Kosti I."/>
            <person name="Rossi A."/>
            <person name="Saif S."/>
            <person name="Samalova M."/>
            <person name="Saunders C.W."/>
            <person name="Shea T."/>
            <person name="Summerbell R.C."/>
            <person name="Xu J."/>
            <person name="Young S."/>
            <person name="Zeng Q."/>
            <person name="Birren B.W."/>
            <person name="Cuomo C.A."/>
            <person name="White T.C."/>
        </authorList>
    </citation>
    <scope>NUCLEOTIDE SEQUENCE [LARGE SCALE GENOMIC DNA]</scope>
    <source>
        <strain evidence="12">ATCC MYA-4605 / CBS 113480</strain>
    </source>
</reference>
<accession>C5FIT9</accession>
<evidence type="ECO:0000259" key="10">
    <source>
        <dbReference type="PROSITE" id="PS51910"/>
    </source>
</evidence>
<dbReference type="Pfam" id="PF00704">
    <property type="entry name" value="Glyco_hydro_18"/>
    <property type="match status" value="1"/>
</dbReference>
<dbReference type="GeneID" id="9229117"/>
<keyword evidence="8" id="KW-0624">Polysaccharide degradation</keyword>
<keyword evidence="6" id="KW-0119">Carbohydrate metabolism</keyword>
<comment type="catalytic activity">
    <reaction evidence="1">
        <text>Random endo-hydrolysis of N-acetyl-beta-D-glucosaminide (1-&gt;4)-beta-linkages in chitin and chitodextrins.</text>
        <dbReference type="EC" id="3.2.1.14"/>
    </reaction>
</comment>
<dbReference type="InterPro" id="IPR017853">
    <property type="entry name" value="GH"/>
</dbReference>
<keyword evidence="4 9" id="KW-0378">Hydrolase</keyword>
<name>C5FIT9_ARTOC</name>
<dbReference type="eggNOG" id="KOG2806">
    <property type="taxonomic scope" value="Eukaryota"/>
</dbReference>
<protein>
    <recommendedName>
        <fullName evidence="3">chitinase</fullName>
        <ecNumber evidence="3">3.2.1.14</ecNumber>
    </recommendedName>
</protein>
<dbReference type="GO" id="GO:0006032">
    <property type="term" value="P:chitin catabolic process"/>
    <property type="evidence" value="ECO:0007669"/>
    <property type="project" value="UniProtKB-KW"/>
</dbReference>
<dbReference type="PANTHER" id="PTHR11177:SF333">
    <property type="entry name" value="CHITINASE"/>
    <property type="match status" value="1"/>
</dbReference>
<dbReference type="EC" id="3.2.1.14" evidence="3"/>
<dbReference type="GO" id="GO:0008061">
    <property type="term" value="F:chitin binding"/>
    <property type="evidence" value="ECO:0007669"/>
    <property type="project" value="InterPro"/>
</dbReference>
<keyword evidence="12" id="KW-1185">Reference proteome</keyword>
<keyword evidence="7 9" id="KW-0326">Glycosidase</keyword>
<dbReference type="GO" id="GO:0008843">
    <property type="term" value="F:endochitinase activity"/>
    <property type="evidence" value="ECO:0007669"/>
    <property type="project" value="UniProtKB-EC"/>
</dbReference>
<proteinExistence type="inferred from homology"/>
<dbReference type="VEuPathDB" id="FungiDB:MCYG_01999"/>
<evidence type="ECO:0000256" key="5">
    <source>
        <dbReference type="ARBA" id="ARBA00023024"/>
    </source>
</evidence>
<dbReference type="EMBL" id="DS995702">
    <property type="protein sequence ID" value="EEQ29180.1"/>
    <property type="molecule type" value="Genomic_DNA"/>
</dbReference>
<evidence type="ECO:0000313" key="12">
    <source>
        <dbReference type="Proteomes" id="UP000002035"/>
    </source>
</evidence>
<evidence type="ECO:0000256" key="1">
    <source>
        <dbReference type="ARBA" id="ARBA00000822"/>
    </source>
</evidence>
<dbReference type="Gene3D" id="3.20.20.80">
    <property type="entry name" value="Glycosidases"/>
    <property type="match status" value="1"/>
</dbReference>
<organism evidence="11 12">
    <name type="scientific">Arthroderma otae (strain ATCC MYA-4605 / CBS 113480)</name>
    <name type="common">Microsporum canis</name>
    <dbReference type="NCBI Taxonomy" id="554155"/>
    <lineage>
        <taxon>Eukaryota</taxon>
        <taxon>Fungi</taxon>
        <taxon>Dikarya</taxon>
        <taxon>Ascomycota</taxon>
        <taxon>Pezizomycotina</taxon>
        <taxon>Eurotiomycetes</taxon>
        <taxon>Eurotiomycetidae</taxon>
        <taxon>Onygenales</taxon>
        <taxon>Arthrodermataceae</taxon>
        <taxon>Microsporum</taxon>
    </lineage>
</organism>
<evidence type="ECO:0000256" key="4">
    <source>
        <dbReference type="ARBA" id="ARBA00022801"/>
    </source>
</evidence>
<dbReference type="InterPro" id="IPR050314">
    <property type="entry name" value="Glycosyl_Hydrlase_18"/>
</dbReference>
<dbReference type="STRING" id="554155.C5FIT9"/>
<comment type="similarity">
    <text evidence="2">Belongs to the glycosyl hydrolase 18 family. Chitinase class V subfamily.</text>
</comment>
<dbReference type="HOGENOM" id="CLU_001837_0_0_1"/>
<dbReference type="PROSITE" id="PS01095">
    <property type="entry name" value="GH18_1"/>
    <property type="match status" value="1"/>
</dbReference>
<dbReference type="SMART" id="SM00636">
    <property type="entry name" value="Glyco_18"/>
    <property type="match status" value="1"/>
</dbReference>
<evidence type="ECO:0000256" key="8">
    <source>
        <dbReference type="ARBA" id="ARBA00023326"/>
    </source>
</evidence>
<dbReference type="AlphaFoldDB" id="C5FIT9"/>
<dbReference type="SUPFAM" id="SSF51445">
    <property type="entry name" value="(Trans)glycosidases"/>
    <property type="match status" value="1"/>
</dbReference>
<dbReference type="OMA" id="RSWCCPP"/>
<dbReference type="InterPro" id="IPR011583">
    <property type="entry name" value="Chitinase_II/V-like_cat"/>
</dbReference>
<evidence type="ECO:0000256" key="6">
    <source>
        <dbReference type="ARBA" id="ARBA00023277"/>
    </source>
</evidence>
<sequence length="1154" mass="130767">MRLNFQQSLPSPICLILLLVFARGVLLKIWCMWLRPRLYGFCGTTKPFCGDVKVDRPNCPSQSTLHRVVGYYEGFGTNRPCYAMYPEFIPLTYTHINYAFALIDPITFHVVPATLKDIDLMARVTALKRRDPFLRVNIAIGGWAFNDPGPTATTFSDLVGSEANQREFFKSLISFMATYDFDGVDIDWEYPVDKDRGGRPQDFENFPKFMANLKNALKSTGGREEVSLTLPASYWYLQHFDLKNLSPHIDYFNVMSYDLHGTWDKGNKWTGNILNAHTNLTEIELALDLIWRNDINPSKVVMGLGFYARAFTVEDRNCLEIDDIIKAKNLKPKLDKDAAVKILTWDDQWLTFDDEETLALKASHARLRCLGGVMVWAISHDTTDNKYAKALAKAAKRSFDVFFPIKNGDDEVYVDVRDPVKQCKWTGCGETCPNGYHVVDRLDKEAKKGEIMLDQTGCPQGLINTWCCPNDWGTVECGWYQHHNGKCTTECPDGQVEVGSNSMYCNNDRYQAACCKVEKRSMEAYQRVEWSRYPNCDSGSCPYTDQDKREVLVKSETGSGGAVCSFNYVGNSWDAVQVFESRSLCYGTKGTNSLDDCFGNDFSGGIGNPHFSSSLCLSGCPEDKIRLAMDTHSKVCKNIGGANSFCCRPSVYVEHTQLNPRVTDFRDALKTHLDKQLCPTGHPFDPSSLPNLGVSHGSVTKREESLPKELEVLITTLGDLFQAVTYTVLQKKQVEDWDTRVRDTYPNLVMKSLKTFVVGTVIWKTKGAVYAAYNILCDLNGFNQQLDKDRNKECGCQGTICDFVAEVCSPEDDKNHLPTGHPHGNVGTEEHRTSNDIHTFSSEVREYKAYCEDGSYHTLQISPAEYTSAWDWDANHDIWNRAIDMLDRQDCGNPKVNTYVETPQTEQQYHTEHILEIQTITLFFEYASQGKYIYSMGTYDPIPCEFFVELGTFLHNERDPPSFPGGYQSPVPNDRIMDALGSTSNDGNFWLLQEGINGMKAILWSNKNPATETRMQELYDADDPHPAIIVIQTTIAVFEYLNSISVRTSFITIEGNLRKVFRDVELSYREKHGKRVRLVRVWDEFFEDLLDGMQRKATDFVEKWIDKMLAKWSSPDAPDPCAAPGAVADLQKLSLFKMELEISTHGFDAHPMLD</sequence>
<evidence type="ECO:0000256" key="2">
    <source>
        <dbReference type="ARBA" id="ARBA00008682"/>
    </source>
</evidence>
<evidence type="ECO:0000256" key="3">
    <source>
        <dbReference type="ARBA" id="ARBA00012729"/>
    </source>
</evidence>
<dbReference type="RefSeq" id="XP_002849065.1">
    <property type="nucleotide sequence ID" value="XM_002849019.1"/>
</dbReference>
<dbReference type="InterPro" id="IPR001579">
    <property type="entry name" value="Glyco_hydro_18_chit_AS"/>
</dbReference>
<dbReference type="Proteomes" id="UP000002035">
    <property type="component" value="Unassembled WGS sequence"/>
</dbReference>
<evidence type="ECO:0000256" key="7">
    <source>
        <dbReference type="ARBA" id="ARBA00023295"/>
    </source>
</evidence>